<feature type="compositionally biased region" description="Acidic residues" evidence="1">
    <location>
        <begin position="55"/>
        <end position="69"/>
    </location>
</feature>
<sequence>MAAGEEKEDESQLADRLTPDEHDGNHKTSGSNGGSVDDAEQQTHHGPEEQAGNGDADEEEEDDDDEEDGEPKLKYTKLTGSLATVYRNGDATSASLLAGDKMVIGTHNGNIMQHVFSLPTVQSLRMYHAHSASITAVSVSPIPPPPQLQITRQETNGRFAVGGARPLSRAPSSQTIKPSPTSASASSRAKQSAVPPTSSNQIYIATSSIDGHVCVSSLIDPKDVTLRNFSRPVNAVALSPEYKTDRTYLSGGLAGSLILTVGGKAGVSADANTSTTAAAAGWFGFGQASGKDTLLHSGEGTISTIKFSTTGTFVAWVNEHGIKIMRSHLNLDSADADHAWKRIGHVDRPNRPVWEDMASVWKPRIQWIDDRHVEADDDVAVAPNGGAVDDLNPALPPKKKRRPEKLVVGWGDTTWLIHVRVGALPKNGATRLPGKADIIHKLTFDDCVVSGLSLYTPTLLAVLSYRTKDDDDKPIPSGYQGRHKRQAGLQPELRLINAESGEEIDVDTLTISRYETLSAADYQLETMYIPLPPQVPSNQKGAFESVGAGIWEATANATRLLSSNASILSLPTTDRSSTKSPSGSLSNARLPTPRKVANANPFLSSMGLKIMIFSPYDCVLAIKRDLTDHLSWLMEHQHYDRAWALVDEHPSIVTLSDDRLSLPSSPSTPSVAAKGSLADFFGDDTSSQATVSNKLQDSAVQSEKQRIGDMWVQQLVAKEDWAKAGKVAGKVLGESSRWEHWVLAFAQSNHFDEITPYIPSTNMKPALPSFVYEVVLGHYIAHDPPRFRELLDSWNPGLFDVSSVKTAVENKLESGSVSEESEEGGEQGRDWRVLLDALAKLLLADGRPRDALHCYIRLQNADAAMSLISEYHLGDAISDDIPGLLMLRVSREQIRESSIEDLEESSSEVVRLLVGEAYQGVVSPEAVVSQLEGRDSSYRPFIYFYFRSLWQGRASIATQKPMLSRAERRRQDQQVEVGRLIVEEYGDLAVDLFAAYDRTLLMEFLRSTTAYTYERASTICEQKHYIPELVYVLSKTGQTKRALFLIIGELGDVSRAISFTKENPDLWDDLLDYSMDKPAFIRALLEEVGTAINPITLVRRIPDGLEIEGLRDGIGKMIREYEIQYSISDGVAKVLRGEVAAGMDALRAGQKKAIKFDIEHDFDGSEEEAGSGGAGGQVEMYVEDAGDPESSHPHELEEEKTRKEALKPGHCVGCKDAFDEDEKETLVGFSCGHVYHLSCLLDATDGVDQALIETLQQGQSHHPTNNRLSAPENDLDDGTTQQPQQAQQQQTRSVKAKVQHAQRIKQALNSNRQNRGAARREEEDADAGGGCVFCSSRLVDEGAN</sequence>
<feature type="compositionally biased region" description="Low complexity" evidence="1">
    <location>
        <begin position="1279"/>
        <end position="1291"/>
    </location>
</feature>
<evidence type="ECO:0000259" key="2">
    <source>
        <dbReference type="Pfam" id="PF23411"/>
    </source>
</evidence>
<dbReference type="Pfam" id="PF23556">
    <property type="entry name" value="TPR_Vps41"/>
    <property type="match status" value="2"/>
</dbReference>
<feature type="region of interest" description="Disordered" evidence="1">
    <location>
        <begin position="1256"/>
        <end position="1330"/>
    </location>
</feature>
<evidence type="ECO:0000259" key="3">
    <source>
        <dbReference type="Pfam" id="PF23412"/>
    </source>
</evidence>
<feature type="region of interest" description="Disordered" evidence="1">
    <location>
        <begin position="571"/>
        <end position="592"/>
    </location>
</feature>
<evidence type="ECO:0000313" key="4">
    <source>
        <dbReference type="EMBL" id="KAL1301651.1"/>
    </source>
</evidence>
<dbReference type="InterPro" id="IPR015943">
    <property type="entry name" value="WD40/YVTN_repeat-like_dom_sf"/>
</dbReference>
<dbReference type="Gene3D" id="1.25.40.10">
    <property type="entry name" value="Tetratricopeptide repeat domain"/>
    <property type="match status" value="1"/>
</dbReference>
<feature type="compositionally biased region" description="Acidic residues" evidence="1">
    <location>
        <begin position="1"/>
        <end position="12"/>
    </location>
</feature>
<dbReference type="Proteomes" id="UP001562354">
    <property type="component" value="Unassembled WGS sequence"/>
</dbReference>
<dbReference type="InterPro" id="IPR056939">
    <property type="entry name" value="Znf_RING_Vps8"/>
</dbReference>
<dbReference type="EMBL" id="JBFMKM010000013">
    <property type="protein sequence ID" value="KAL1301651.1"/>
    <property type="molecule type" value="Genomic_DNA"/>
</dbReference>
<feature type="compositionally biased region" description="Polar residues" evidence="1">
    <location>
        <begin position="571"/>
        <end position="589"/>
    </location>
</feature>
<keyword evidence="5" id="KW-1185">Reference proteome</keyword>
<feature type="compositionally biased region" description="Basic residues" evidence="1">
    <location>
        <begin position="1294"/>
        <end position="1303"/>
    </location>
</feature>
<feature type="region of interest" description="Disordered" evidence="1">
    <location>
        <begin position="162"/>
        <end position="197"/>
    </location>
</feature>
<dbReference type="GeneID" id="95979571"/>
<reference evidence="4 5" key="1">
    <citation type="submission" date="2024-07" db="EMBL/GenBank/DDBJ databases">
        <title>Draft sequence of the Neodothiora populina.</title>
        <authorList>
            <person name="Drown D.D."/>
            <person name="Schuette U.S."/>
            <person name="Buechlein A.B."/>
            <person name="Rusch D.R."/>
            <person name="Winton L.W."/>
            <person name="Adams G.A."/>
        </authorList>
    </citation>
    <scope>NUCLEOTIDE SEQUENCE [LARGE SCALE GENOMIC DNA]</scope>
    <source>
        <strain evidence="4 5">CPC 39397</strain>
    </source>
</reference>
<dbReference type="SUPFAM" id="SSF50978">
    <property type="entry name" value="WD40 repeat-like"/>
    <property type="match status" value="1"/>
</dbReference>
<dbReference type="PANTHER" id="PTHR12616:SF1">
    <property type="entry name" value="VACUOLAR PROTEIN SORTING-ASSOCIATED PROTEIN 41 HOMOLOG"/>
    <property type="match status" value="1"/>
</dbReference>
<dbReference type="RefSeq" id="XP_069197927.1">
    <property type="nucleotide sequence ID" value="XM_069345727.1"/>
</dbReference>
<feature type="compositionally biased region" description="Basic and acidic residues" evidence="1">
    <location>
        <begin position="1189"/>
        <end position="1204"/>
    </location>
</feature>
<feature type="compositionally biased region" description="Polar residues" evidence="1">
    <location>
        <begin position="1256"/>
        <end position="1268"/>
    </location>
</feature>
<accession>A0ABR3P6F7</accession>
<name>A0ABR3P6F7_9PEZI</name>
<feature type="compositionally biased region" description="Low complexity" evidence="1">
    <location>
        <begin position="178"/>
        <end position="193"/>
    </location>
</feature>
<gene>
    <name evidence="4" type="ORF">AAFC00_005872</name>
</gene>
<organism evidence="4 5">
    <name type="scientific">Neodothiora populina</name>
    <dbReference type="NCBI Taxonomy" id="2781224"/>
    <lineage>
        <taxon>Eukaryota</taxon>
        <taxon>Fungi</taxon>
        <taxon>Dikarya</taxon>
        <taxon>Ascomycota</taxon>
        <taxon>Pezizomycotina</taxon>
        <taxon>Dothideomycetes</taxon>
        <taxon>Dothideomycetidae</taxon>
        <taxon>Dothideales</taxon>
        <taxon>Dothioraceae</taxon>
        <taxon>Neodothiora</taxon>
    </lineage>
</organism>
<dbReference type="Gene3D" id="2.130.10.10">
    <property type="entry name" value="YVTN repeat-like/Quinoprotein amine dehydrogenase"/>
    <property type="match status" value="1"/>
</dbReference>
<feature type="domain" description="Vps8 RING finger" evidence="3">
    <location>
        <begin position="1211"/>
        <end position="1243"/>
    </location>
</feature>
<dbReference type="InterPro" id="IPR045111">
    <property type="entry name" value="Vps41/Vps8"/>
</dbReference>
<dbReference type="PANTHER" id="PTHR12616">
    <property type="entry name" value="VACUOLAR PROTEIN SORTING VPS41"/>
    <property type="match status" value="1"/>
</dbReference>
<dbReference type="InterPro" id="IPR036322">
    <property type="entry name" value="WD40_repeat_dom_sf"/>
</dbReference>
<evidence type="ECO:0000256" key="1">
    <source>
        <dbReference type="SAM" id="MobiDB-lite"/>
    </source>
</evidence>
<protein>
    <recommendedName>
        <fullName evidence="6">Vacuolar assembly protein</fullName>
    </recommendedName>
</protein>
<evidence type="ECO:0008006" key="6">
    <source>
        <dbReference type="Google" id="ProtNLM"/>
    </source>
</evidence>
<dbReference type="Pfam" id="PF23411">
    <property type="entry name" value="Beta-prop_Vps41"/>
    <property type="match status" value="2"/>
</dbReference>
<dbReference type="InterPro" id="IPR057780">
    <property type="entry name" value="Beta-prop_Vps41"/>
</dbReference>
<evidence type="ECO:0000313" key="5">
    <source>
        <dbReference type="Proteomes" id="UP001562354"/>
    </source>
</evidence>
<feature type="domain" description="Vps41 beta-propeller" evidence="2">
    <location>
        <begin position="199"/>
        <end position="371"/>
    </location>
</feature>
<feature type="domain" description="Vps41 beta-propeller" evidence="2">
    <location>
        <begin position="403"/>
        <end position="526"/>
    </location>
</feature>
<feature type="region of interest" description="Disordered" evidence="1">
    <location>
        <begin position="1"/>
        <end position="74"/>
    </location>
</feature>
<proteinExistence type="predicted"/>
<feature type="region of interest" description="Disordered" evidence="1">
    <location>
        <begin position="1184"/>
        <end position="1204"/>
    </location>
</feature>
<dbReference type="Pfam" id="PF23412">
    <property type="entry name" value="zf_RING_Vps8"/>
    <property type="match status" value="1"/>
</dbReference>
<comment type="caution">
    <text evidence="4">The sequence shown here is derived from an EMBL/GenBank/DDBJ whole genome shotgun (WGS) entry which is preliminary data.</text>
</comment>
<feature type="compositionally biased region" description="Basic and acidic residues" evidence="1">
    <location>
        <begin position="17"/>
        <end position="26"/>
    </location>
</feature>
<dbReference type="InterPro" id="IPR011990">
    <property type="entry name" value="TPR-like_helical_dom_sf"/>
</dbReference>
<dbReference type="SUPFAM" id="SSF57850">
    <property type="entry name" value="RING/U-box"/>
    <property type="match status" value="1"/>
</dbReference>